<dbReference type="InterPro" id="IPR039426">
    <property type="entry name" value="TonB-dep_rcpt-like"/>
</dbReference>
<evidence type="ECO:0000256" key="2">
    <source>
        <dbReference type="ARBA" id="ARBA00022448"/>
    </source>
</evidence>
<evidence type="ECO:0000256" key="9">
    <source>
        <dbReference type="RuleBase" id="RU003357"/>
    </source>
</evidence>
<dbReference type="AlphaFoldDB" id="A0A0F5JM33"/>
<name>A0A0F5JM33_9BACT</name>
<evidence type="ECO:0000256" key="5">
    <source>
        <dbReference type="ARBA" id="ARBA00023077"/>
    </source>
</evidence>
<dbReference type="Gene3D" id="2.40.170.20">
    <property type="entry name" value="TonB-dependent receptor, beta-barrel domain"/>
    <property type="match status" value="1"/>
</dbReference>
<evidence type="ECO:0000256" key="4">
    <source>
        <dbReference type="ARBA" id="ARBA00022692"/>
    </source>
</evidence>
<dbReference type="NCBIfam" id="TIGR04056">
    <property type="entry name" value="OMP_RagA_SusC"/>
    <property type="match status" value="1"/>
</dbReference>
<dbReference type="Pfam" id="PF13715">
    <property type="entry name" value="CarbopepD_reg_2"/>
    <property type="match status" value="1"/>
</dbReference>
<keyword evidence="10" id="KW-0732">Signal</keyword>
<evidence type="ECO:0000256" key="6">
    <source>
        <dbReference type="ARBA" id="ARBA00023136"/>
    </source>
</evidence>
<dbReference type="SUPFAM" id="SSF49464">
    <property type="entry name" value="Carboxypeptidase regulatory domain-like"/>
    <property type="match status" value="1"/>
</dbReference>
<keyword evidence="6 8" id="KW-0472">Membrane</keyword>
<feature type="chain" id="PRO_5002490292" evidence="10">
    <location>
        <begin position="21"/>
        <end position="1016"/>
    </location>
</feature>
<sequence length="1016" mass="111178">MNRKLAFSLLLGAFALSGWAQQAITVKGTVKDAENNPVIGATVVVKGTTIGTTTDIDGNYTINANPGQVLEFSYVGMQQSSITVGNKNVINITMADGELLDEVVVIGYGTVKKSNLTGAVASVSNKDLMADVARSASSALQGKIAGVNISNVGGQPGSGMNINIRGVGSVNNTNEPLVVIDGVYGDINMVDPSVIQSIEVLKDASAAAIYGSRAANGVVLITTKGGLKNSKAKISANVYTGFQTVTKKLDVMNADQWIGFMKDNYYSPGGEPEAVKNWKGGAGTNWQDEVFHTAPVTKASLAVNGGAENSTYSLAGGYLNQKGVLRTTGYEAFTLHAKNTFSFLNNHLRMGSSIMAKFYNKDYDDFTITDALRQNPIIPVYDPNNKVDGFGGITNSGFKNLSNPLGYLYVNDFERHGSDLLINAWAEVDLFLKGLKYKINAGINRSEYSDSKWNGSYNWGDLGSSGNSKLNENTYKSDSWLLEHTLHYDRTFGQHDLSAMVGYSAQDFNSRSVSAYREGFAPGAPHTLDAAPNSSMTNSGSKQSNSLVSLFGRAMYSYAGRYMVSASVRRDGSSRFADGHRYGWFPSASAAWNIARENFFEDWKETMNNFKIRASYGVLGNQEIGNYRTQAGLVTGMNYIIGDKSWQGAITNASWVSPQNLTWEKSKTWDIGTDLGFFNDRLTLTADYYVKRSEDILLSINMAGNAGLKGSPTMNAGTVENKGFEIAVTHRNTIGDLYYFVGVNASTQTNELKEITIGQVQEYGGYNPQGEGIITRAKVGYPIGGFWLTKTDGLFQSQDEVLAHKDNNGTVLQPDAEPGDIRFIDINNDGKISDGDRQYCGSPFPKFNLGLNMGGMWKGFDLNLFFDGSFGQKIYNYTRARMESTNELNNYSVRVLDSWTPQNTNTDMPRYAKKDEMNYTRWTDRWLENGDFFRLKTLEFGYTLPSALTQKINVNKLRFYTTMDNLFTITGYKGYSPDLGANDATNGGGEGIMTSGCDHGRYPLARTISFGIQLDF</sequence>
<feature type="domain" description="TonB-dependent receptor plug" evidence="12">
    <location>
        <begin position="113"/>
        <end position="218"/>
    </location>
</feature>
<feature type="domain" description="TonB-dependent receptor-like beta-barrel" evidence="11">
    <location>
        <begin position="373"/>
        <end position="746"/>
    </location>
</feature>
<protein>
    <submittedName>
        <fullName evidence="13">SusC/RagA family TonB-linked outer membrane protein</fullName>
    </submittedName>
</protein>
<comment type="subcellular location">
    <subcellularLocation>
        <location evidence="1 8">Cell outer membrane</location>
        <topology evidence="1 8">Multi-pass membrane protein</topology>
    </subcellularLocation>
</comment>
<evidence type="ECO:0000256" key="7">
    <source>
        <dbReference type="ARBA" id="ARBA00023237"/>
    </source>
</evidence>
<evidence type="ECO:0000259" key="11">
    <source>
        <dbReference type="Pfam" id="PF00593"/>
    </source>
</evidence>
<dbReference type="RefSeq" id="WP_028726389.1">
    <property type="nucleotide sequence ID" value="NZ_AUAE01000009.1"/>
</dbReference>
<dbReference type="InterPro" id="IPR037066">
    <property type="entry name" value="Plug_dom_sf"/>
</dbReference>
<feature type="signal peptide" evidence="10">
    <location>
        <begin position="1"/>
        <end position="20"/>
    </location>
</feature>
<dbReference type="Gene3D" id="2.60.40.1120">
    <property type="entry name" value="Carboxypeptidase-like, regulatory domain"/>
    <property type="match status" value="1"/>
</dbReference>
<dbReference type="EMBL" id="AQHW01000009">
    <property type="protein sequence ID" value="KKB58615.1"/>
    <property type="molecule type" value="Genomic_DNA"/>
</dbReference>
<accession>A0A0F5JM33</accession>
<evidence type="ECO:0000313" key="13">
    <source>
        <dbReference type="EMBL" id="KKB58615.1"/>
    </source>
</evidence>
<keyword evidence="5 9" id="KW-0798">TonB box</keyword>
<dbReference type="InterPro" id="IPR023997">
    <property type="entry name" value="TonB-dep_OMP_SusC/RagA_CS"/>
</dbReference>
<dbReference type="InterPro" id="IPR036942">
    <property type="entry name" value="Beta-barrel_TonB_sf"/>
</dbReference>
<comment type="caution">
    <text evidence="13">The sequence shown here is derived from an EMBL/GenBank/DDBJ whole genome shotgun (WGS) entry which is preliminary data.</text>
</comment>
<dbReference type="PATRIC" id="fig|1203610.3.peg.1528"/>
<evidence type="ECO:0000256" key="3">
    <source>
        <dbReference type="ARBA" id="ARBA00022452"/>
    </source>
</evidence>
<dbReference type="FunFam" id="2.60.40.1120:FF:000003">
    <property type="entry name" value="Outer membrane protein Omp121"/>
    <property type="match status" value="1"/>
</dbReference>
<keyword evidence="3 8" id="KW-1134">Transmembrane beta strand</keyword>
<proteinExistence type="inferred from homology"/>
<evidence type="ECO:0000256" key="10">
    <source>
        <dbReference type="SAM" id="SignalP"/>
    </source>
</evidence>
<keyword evidence="7 8" id="KW-0998">Cell outer membrane</keyword>
<dbReference type="InterPro" id="IPR000531">
    <property type="entry name" value="Beta-barrel_TonB"/>
</dbReference>
<keyword evidence="4 8" id="KW-0812">Transmembrane</keyword>
<dbReference type="SUPFAM" id="SSF56935">
    <property type="entry name" value="Porins"/>
    <property type="match status" value="1"/>
</dbReference>
<evidence type="ECO:0000313" key="14">
    <source>
        <dbReference type="Proteomes" id="UP000033035"/>
    </source>
</evidence>
<keyword evidence="2 8" id="KW-0813">Transport</keyword>
<keyword evidence="14" id="KW-1185">Reference proteome</keyword>
<evidence type="ECO:0000259" key="12">
    <source>
        <dbReference type="Pfam" id="PF07715"/>
    </source>
</evidence>
<organism evidence="13 14">
    <name type="scientific">Parabacteroides gordonii MS-1 = DSM 23371</name>
    <dbReference type="NCBI Taxonomy" id="1203610"/>
    <lineage>
        <taxon>Bacteria</taxon>
        <taxon>Pseudomonadati</taxon>
        <taxon>Bacteroidota</taxon>
        <taxon>Bacteroidia</taxon>
        <taxon>Bacteroidales</taxon>
        <taxon>Tannerellaceae</taxon>
        <taxon>Parabacteroides</taxon>
    </lineage>
</organism>
<dbReference type="InterPro" id="IPR012910">
    <property type="entry name" value="Plug_dom"/>
</dbReference>
<evidence type="ECO:0000256" key="8">
    <source>
        <dbReference type="PROSITE-ProRule" id="PRU01360"/>
    </source>
</evidence>
<dbReference type="Gene3D" id="2.170.130.10">
    <property type="entry name" value="TonB-dependent receptor, plug domain"/>
    <property type="match status" value="1"/>
</dbReference>
<dbReference type="GO" id="GO:0009279">
    <property type="term" value="C:cell outer membrane"/>
    <property type="evidence" value="ECO:0007669"/>
    <property type="project" value="UniProtKB-SubCell"/>
</dbReference>
<gene>
    <name evidence="13" type="ORF">HMPREF1536_01492</name>
</gene>
<dbReference type="InterPro" id="IPR023996">
    <property type="entry name" value="TonB-dep_OMP_SusC/RagA"/>
</dbReference>
<reference evidence="13 14" key="1">
    <citation type="submission" date="2013-04" db="EMBL/GenBank/DDBJ databases">
        <title>The Genome Sequence of Parabacteroides gordonii DSM 23371.</title>
        <authorList>
            <consortium name="The Broad Institute Genomics Platform"/>
            <person name="Earl A."/>
            <person name="Ward D."/>
            <person name="Feldgarden M."/>
            <person name="Gevers D."/>
            <person name="Martens E."/>
            <person name="Sakamoto M."/>
            <person name="Benno Y."/>
            <person name="Suzuki N."/>
            <person name="Matsunaga N."/>
            <person name="Koshihara K."/>
            <person name="Seki M."/>
            <person name="Komiya H."/>
            <person name="Walker B."/>
            <person name="Young S."/>
            <person name="Zeng Q."/>
            <person name="Gargeya S."/>
            <person name="Fitzgerald M."/>
            <person name="Haas B."/>
            <person name="Abouelleil A."/>
            <person name="Allen A.W."/>
            <person name="Alvarado L."/>
            <person name="Arachchi H.M."/>
            <person name="Berlin A.M."/>
            <person name="Chapman S.B."/>
            <person name="Gainer-Dewar J."/>
            <person name="Goldberg J."/>
            <person name="Griggs A."/>
            <person name="Gujja S."/>
            <person name="Hansen M."/>
            <person name="Howarth C."/>
            <person name="Imamovic A."/>
            <person name="Ireland A."/>
            <person name="Larimer J."/>
            <person name="McCowan C."/>
            <person name="Murphy C."/>
            <person name="Pearson M."/>
            <person name="Poon T.W."/>
            <person name="Priest M."/>
            <person name="Roberts A."/>
            <person name="Saif S."/>
            <person name="Shea T."/>
            <person name="Sisk P."/>
            <person name="Sykes S."/>
            <person name="Wortman J."/>
            <person name="Nusbaum C."/>
            <person name="Birren B."/>
        </authorList>
    </citation>
    <scope>NUCLEOTIDE SEQUENCE [LARGE SCALE GENOMIC DNA]</scope>
    <source>
        <strain evidence="13 14">MS-1</strain>
    </source>
</reference>
<dbReference type="STRING" id="1203610.HMPREF1536_01492"/>
<comment type="similarity">
    <text evidence="8 9">Belongs to the TonB-dependent receptor family.</text>
</comment>
<dbReference type="FunFam" id="2.170.130.10:FF:000008">
    <property type="entry name" value="SusC/RagA family TonB-linked outer membrane protein"/>
    <property type="match status" value="1"/>
</dbReference>
<dbReference type="Pfam" id="PF07715">
    <property type="entry name" value="Plug"/>
    <property type="match status" value="1"/>
</dbReference>
<evidence type="ECO:0000256" key="1">
    <source>
        <dbReference type="ARBA" id="ARBA00004571"/>
    </source>
</evidence>
<dbReference type="Pfam" id="PF00593">
    <property type="entry name" value="TonB_dep_Rec_b-barrel"/>
    <property type="match status" value="1"/>
</dbReference>
<dbReference type="InterPro" id="IPR008969">
    <property type="entry name" value="CarboxyPept-like_regulatory"/>
</dbReference>
<dbReference type="HOGENOM" id="CLU_004317_0_2_10"/>
<dbReference type="Proteomes" id="UP000033035">
    <property type="component" value="Unassembled WGS sequence"/>
</dbReference>
<dbReference type="NCBIfam" id="TIGR04057">
    <property type="entry name" value="SusC_RagA_signa"/>
    <property type="match status" value="1"/>
</dbReference>
<dbReference type="PROSITE" id="PS52016">
    <property type="entry name" value="TONB_DEPENDENT_REC_3"/>
    <property type="match status" value="1"/>
</dbReference>